<accession>A0A367YTB2</accession>
<feature type="region of interest" description="Disordered" evidence="2">
    <location>
        <begin position="1"/>
        <end position="42"/>
    </location>
</feature>
<proteinExistence type="inferred from homology"/>
<dbReference type="Gene3D" id="3.90.400.10">
    <property type="entry name" value="Oligo-1,6-glucosidase, Domain 2"/>
    <property type="match status" value="1"/>
</dbReference>
<evidence type="ECO:0000256" key="1">
    <source>
        <dbReference type="ARBA" id="ARBA00008061"/>
    </source>
</evidence>
<dbReference type="CDD" id="cd11332">
    <property type="entry name" value="AmyAc_OligoGlu_TS"/>
    <property type="match status" value="1"/>
</dbReference>
<dbReference type="Pfam" id="PF00128">
    <property type="entry name" value="Alpha-amylase"/>
    <property type="match status" value="2"/>
</dbReference>
<feature type="compositionally biased region" description="Low complexity" evidence="2">
    <location>
        <begin position="1"/>
        <end position="16"/>
    </location>
</feature>
<comment type="similarity">
    <text evidence="1">Belongs to the glycosyl hydrolase 13 family.</text>
</comment>
<name>A0A367YTB2_9ACTN</name>
<evidence type="ECO:0000313" key="5">
    <source>
        <dbReference type="Proteomes" id="UP000252770"/>
    </source>
</evidence>
<dbReference type="InterPro" id="IPR017853">
    <property type="entry name" value="GH"/>
</dbReference>
<feature type="domain" description="Glycosyl hydrolase family 13 catalytic" evidence="3">
    <location>
        <begin position="56"/>
        <end position="490"/>
    </location>
</feature>
<sequence>MTVDDPTTGPLPDDTGAAGGDDAPGGAPGGGEQTATRPAPAITDDPLWWRSAVVYQIYPRSFADSGDDGTGDVRGMIERLPHLASLGVDAVWISPWYPSPLADGGYDVADYTGIHPDFGTLADADEFVAAAHALGIRVLIDLVPNHCSDQHPLFQAALAAGPGSPERELFVFRDGRGPDGSEPPTNWPAVFGGSAWERVTEPAGDAASAAGPDGTPGQWYLHLFAPEQPDWNWEHPEVFRFFESVLRFWFDRGIDGFRIDVADSMKVDQEFPDLPVDPGTGLATLEKFPGGPVFDRPDLDEIHRHWRAVADEYAAAGKGTKVFVSEAYLTPAERLVRYVRPGQLQTTFNFDALLCEWTAESQRHVIDLTVAAHEAVGAPPTWVLSNHDVTRVATRYGKPRTGCRFTAEGMHPDDLRLGPSDLAELPTDIELGRRRARAAALLELALPGGAYVYQGDELGLPEVEDLPEEVLQDPTWLRSGHTVRGRDGCRVPIPWSGDRPPYGFGTGTPWLPQPTDWAPLTVEAQDGVPGSHLELYRAALQIRGQHPALGDGTLQWRDSGPEVLHFSRGQGFECLVNFGPEPVELPAGAEVLVASGDVTGGVLTQDVAVWLSV</sequence>
<dbReference type="EMBL" id="QOUI01000007">
    <property type="protein sequence ID" value="RCK69048.1"/>
    <property type="molecule type" value="Genomic_DNA"/>
</dbReference>
<comment type="caution">
    <text evidence="4">The sequence shown here is derived from an EMBL/GenBank/DDBJ whole genome shotgun (WGS) entry which is preliminary data.</text>
</comment>
<dbReference type="AlphaFoldDB" id="A0A367YTB2"/>
<evidence type="ECO:0000259" key="3">
    <source>
        <dbReference type="SMART" id="SM00642"/>
    </source>
</evidence>
<dbReference type="PANTHER" id="PTHR10357">
    <property type="entry name" value="ALPHA-AMYLASE FAMILY MEMBER"/>
    <property type="match status" value="1"/>
</dbReference>
<dbReference type="PANTHER" id="PTHR10357:SF179">
    <property type="entry name" value="NEUTRAL AND BASIC AMINO ACID TRANSPORT PROTEIN RBAT"/>
    <property type="match status" value="1"/>
</dbReference>
<dbReference type="GO" id="GO:0009313">
    <property type="term" value="P:oligosaccharide catabolic process"/>
    <property type="evidence" value="ECO:0007669"/>
    <property type="project" value="TreeGrafter"/>
</dbReference>
<reference evidence="4 5" key="1">
    <citation type="submission" date="2018-07" db="EMBL/GenBank/DDBJ databases">
        <title>Desertimonas flava gen. nov. sp. nov.</title>
        <authorList>
            <person name="Liu S."/>
        </authorList>
    </citation>
    <scope>NUCLEOTIDE SEQUENCE [LARGE SCALE GENOMIC DNA]</scope>
    <source>
        <strain evidence="4 5">16Sb5-5</strain>
    </source>
</reference>
<feature type="compositionally biased region" description="Gly residues" evidence="2">
    <location>
        <begin position="17"/>
        <end position="32"/>
    </location>
</feature>
<dbReference type="SUPFAM" id="SSF51445">
    <property type="entry name" value="(Trans)glycosidases"/>
    <property type="match status" value="1"/>
</dbReference>
<keyword evidence="5" id="KW-1185">Reference proteome</keyword>
<dbReference type="InterPro" id="IPR006047">
    <property type="entry name" value="GH13_cat_dom"/>
</dbReference>
<evidence type="ECO:0000256" key="2">
    <source>
        <dbReference type="SAM" id="MobiDB-lite"/>
    </source>
</evidence>
<gene>
    <name evidence="4" type="ORF">DT076_11855</name>
</gene>
<dbReference type="GO" id="GO:0004556">
    <property type="term" value="F:alpha-amylase activity"/>
    <property type="evidence" value="ECO:0007669"/>
    <property type="project" value="TreeGrafter"/>
</dbReference>
<organism evidence="4 5">
    <name type="scientific">Desertihabitans brevis</name>
    <dbReference type="NCBI Taxonomy" id="2268447"/>
    <lineage>
        <taxon>Bacteria</taxon>
        <taxon>Bacillati</taxon>
        <taxon>Actinomycetota</taxon>
        <taxon>Actinomycetes</taxon>
        <taxon>Propionibacteriales</taxon>
        <taxon>Propionibacteriaceae</taxon>
        <taxon>Desertihabitans</taxon>
    </lineage>
</organism>
<protein>
    <submittedName>
        <fullName evidence="4">DUF3459 domain-containing protein</fullName>
    </submittedName>
</protein>
<dbReference type="InterPro" id="IPR045857">
    <property type="entry name" value="O16G_dom_2"/>
</dbReference>
<dbReference type="SMART" id="SM00642">
    <property type="entry name" value="Aamy"/>
    <property type="match status" value="1"/>
</dbReference>
<evidence type="ECO:0000313" key="4">
    <source>
        <dbReference type="EMBL" id="RCK69048.1"/>
    </source>
</evidence>
<dbReference type="Proteomes" id="UP000252770">
    <property type="component" value="Unassembled WGS sequence"/>
</dbReference>
<dbReference type="Gene3D" id="3.20.20.80">
    <property type="entry name" value="Glycosidases"/>
    <property type="match status" value="1"/>
</dbReference>
<dbReference type="RefSeq" id="WP_114126904.1">
    <property type="nucleotide sequence ID" value="NZ_QOUI01000007.1"/>
</dbReference>